<reference evidence="2" key="1">
    <citation type="journal article" date="2019" name="MBio">
        <title>Virus Genomes from Deep Sea Sediments Expand the Ocean Megavirome and Support Independent Origins of Viral Gigantism.</title>
        <authorList>
            <person name="Backstrom D."/>
            <person name="Yutin N."/>
            <person name="Jorgensen S.L."/>
            <person name="Dharamshi J."/>
            <person name="Homa F."/>
            <person name="Zaremba-Niedwiedzka K."/>
            <person name="Spang A."/>
            <person name="Wolf Y.I."/>
            <person name="Koonin E.V."/>
            <person name="Ettema T.J."/>
        </authorList>
    </citation>
    <scope>NUCLEOTIDE SEQUENCE</scope>
</reference>
<dbReference type="SUPFAM" id="SSF52833">
    <property type="entry name" value="Thioredoxin-like"/>
    <property type="match status" value="1"/>
</dbReference>
<proteinExistence type="predicted"/>
<dbReference type="PROSITE" id="PS51352">
    <property type="entry name" value="THIOREDOXIN_2"/>
    <property type="match status" value="1"/>
</dbReference>
<dbReference type="InterPro" id="IPR013766">
    <property type="entry name" value="Thioredoxin_domain"/>
</dbReference>
<dbReference type="PANTHER" id="PTHR45815">
    <property type="entry name" value="PROTEIN DISULFIDE-ISOMERASE A6"/>
    <property type="match status" value="1"/>
</dbReference>
<dbReference type="Gene3D" id="3.40.30.10">
    <property type="entry name" value="Glutaredoxin"/>
    <property type="match status" value="1"/>
</dbReference>
<evidence type="ECO:0000259" key="1">
    <source>
        <dbReference type="PROSITE" id="PS51352"/>
    </source>
</evidence>
<feature type="domain" description="Thioredoxin" evidence="1">
    <location>
        <begin position="1"/>
        <end position="123"/>
    </location>
</feature>
<evidence type="ECO:0000313" key="2">
    <source>
        <dbReference type="EMBL" id="QBK88065.1"/>
    </source>
</evidence>
<dbReference type="GO" id="GO:0034976">
    <property type="term" value="P:response to endoplasmic reticulum stress"/>
    <property type="evidence" value="ECO:0007669"/>
    <property type="project" value="TreeGrafter"/>
</dbReference>
<dbReference type="PANTHER" id="PTHR45815:SF3">
    <property type="entry name" value="PROTEIN DISULFIDE-ISOMERASE A6"/>
    <property type="match status" value="1"/>
</dbReference>
<dbReference type="Pfam" id="PF00085">
    <property type="entry name" value="Thioredoxin"/>
    <property type="match status" value="1"/>
</dbReference>
<sequence length="139" mass="16410">MAEWFDKTLVKRLTGAHFQDKEPWNMKDKRCAFVLFFANWCRHCQDLKPEYIKFADVAQFMRVHAIDTDGESSLMQRLQDKQSPVQITGFPTIYIYHDGKPYKEYNGPRTWQGMLQEAQKICNEGCKCDKAPRRRARAN</sequence>
<dbReference type="GO" id="GO:0015035">
    <property type="term" value="F:protein-disulfide reductase activity"/>
    <property type="evidence" value="ECO:0007669"/>
    <property type="project" value="TreeGrafter"/>
</dbReference>
<dbReference type="InterPro" id="IPR036249">
    <property type="entry name" value="Thioredoxin-like_sf"/>
</dbReference>
<dbReference type="EMBL" id="MK500374">
    <property type="protein sequence ID" value="QBK88065.1"/>
    <property type="molecule type" value="Genomic_DNA"/>
</dbReference>
<gene>
    <name evidence="2" type="ORF">LCMAC202_04270</name>
</gene>
<accession>A0A481YZ09</accession>
<name>A0A481YZ09_9VIRU</name>
<organism evidence="2">
    <name type="scientific">Marseillevirus LCMAC202</name>
    <dbReference type="NCBI Taxonomy" id="2506606"/>
    <lineage>
        <taxon>Viruses</taxon>
        <taxon>Varidnaviria</taxon>
        <taxon>Bamfordvirae</taxon>
        <taxon>Nucleocytoviricota</taxon>
        <taxon>Megaviricetes</taxon>
        <taxon>Pimascovirales</taxon>
        <taxon>Pimascovirales incertae sedis</taxon>
        <taxon>Marseilleviridae</taxon>
    </lineage>
</organism>
<protein>
    <submittedName>
        <fullName evidence="2">Thioredoxin</fullName>
    </submittedName>
</protein>